<dbReference type="EMBL" id="JAWZSR010000009">
    <property type="protein sequence ID" value="MDX8047132.1"/>
    <property type="molecule type" value="Genomic_DNA"/>
</dbReference>
<protein>
    <submittedName>
        <fullName evidence="1">Competence protein ComK</fullName>
    </submittedName>
</protein>
<comment type="caution">
    <text evidence="1">The sequence shown here is derived from an EMBL/GenBank/DDBJ whole genome shotgun (WGS) entry which is preliminary data.</text>
</comment>
<proteinExistence type="predicted"/>
<gene>
    <name evidence="1" type="ORF">SH601_14160</name>
</gene>
<sequence>MMQNYRITENTLAILPTDNAPNRTKIIEMEQDVYHTSSPSQIIRENCLHYGASYEGRKQSINYHLHYHQKVPIAIFPKRDLYAFPTESPRNKNCIWLLFHGVNDIQVEGNDASGMATVQFINGRRLVLNVSVYTMRAQYERAGVCRGVFEQL</sequence>
<organism evidence="1 2">
    <name type="scientific">Gracilibacillus pellucidus</name>
    <dbReference type="NCBI Taxonomy" id="3095368"/>
    <lineage>
        <taxon>Bacteria</taxon>
        <taxon>Bacillati</taxon>
        <taxon>Bacillota</taxon>
        <taxon>Bacilli</taxon>
        <taxon>Bacillales</taxon>
        <taxon>Bacillaceae</taxon>
        <taxon>Gracilibacillus</taxon>
    </lineage>
</organism>
<name>A0ACC6M8F9_9BACI</name>
<evidence type="ECO:0000313" key="2">
    <source>
        <dbReference type="Proteomes" id="UP001277972"/>
    </source>
</evidence>
<keyword evidence="2" id="KW-1185">Reference proteome</keyword>
<accession>A0ACC6M8F9</accession>
<evidence type="ECO:0000313" key="1">
    <source>
        <dbReference type="EMBL" id="MDX8047132.1"/>
    </source>
</evidence>
<reference evidence="1" key="1">
    <citation type="submission" date="2023-11" db="EMBL/GenBank/DDBJ databases">
        <title>Gracilibacillus pellucida a moderately halophilic bacterium isolated from saline soil in Xinjiang province.</title>
        <authorList>
            <person name="Zhang Z."/>
            <person name="Tan F."/>
            <person name="Wang Y."/>
            <person name="Xia M."/>
        </authorList>
    </citation>
    <scope>NUCLEOTIDE SEQUENCE</scope>
    <source>
        <strain evidence="1">S3-1-1</strain>
    </source>
</reference>
<dbReference type="Proteomes" id="UP001277972">
    <property type="component" value="Unassembled WGS sequence"/>
</dbReference>